<sequence length="133" mass="14459">IMLLRLARPAVLGKTVQLLPFCADVLILPDEACQTAYGQHFTDMEICAGRVEGGRDSCQGDSGGPLVCNGTLQGLVSWGDAHCATKNKPGVYTKICKYSKWIRETMAKNRPHRPLQRAAKLAWGASSEQTAKN</sequence>
<dbReference type="SMART" id="SM00020">
    <property type="entry name" value="Tryp_SPc"/>
    <property type="match status" value="1"/>
</dbReference>
<keyword evidence="5" id="KW-1015">Disulfide bond</keyword>
<dbReference type="CDD" id="cd00190">
    <property type="entry name" value="Tryp_SPc"/>
    <property type="match status" value="1"/>
</dbReference>
<keyword evidence="4" id="KW-0720">Serine protease</keyword>
<reference evidence="7" key="2">
    <citation type="submission" date="2025-09" db="UniProtKB">
        <authorList>
            <consortium name="Ensembl"/>
        </authorList>
    </citation>
    <scope>IDENTIFICATION</scope>
</reference>
<evidence type="ECO:0000256" key="1">
    <source>
        <dbReference type="ARBA" id="ARBA00009228"/>
    </source>
</evidence>
<comment type="similarity">
    <text evidence="1">Belongs to the peptidase S1 family. Snake venom subfamily.</text>
</comment>
<keyword evidence="8" id="KW-1185">Reference proteome</keyword>
<dbReference type="PROSITE" id="PS50240">
    <property type="entry name" value="TRYPSIN_DOM"/>
    <property type="match status" value="1"/>
</dbReference>
<evidence type="ECO:0000256" key="4">
    <source>
        <dbReference type="ARBA" id="ARBA00022825"/>
    </source>
</evidence>
<dbReference type="GO" id="GO:0030141">
    <property type="term" value="C:secretory granule"/>
    <property type="evidence" value="ECO:0007669"/>
    <property type="project" value="TreeGrafter"/>
</dbReference>
<feature type="domain" description="Peptidase S1" evidence="6">
    <location>
        <begin position="23"/>
        <end position="107"/>
    </location>
</feature>
<dbReference type="InterPro" id="IPR001254">
    <property type="entry name" value="Trypsin_dom"/>
</dbReference>
<proteinExistence type="inferred from homology"/>
<dbReference type="AlphaFoldDB" id="A0A8D0GHM9"/>
<dbReference type="PANTHER" id="PTHR24271">
    <property type="entry name" value="KALLIKREIN-RELATED"/>
    <property type="match status" value="1"/>
</dbReference>
<evidence type="ECO:0000256" key="3">
    <source>
        <dbReference type="ARBA" id="ARBA00022801"/>
    </source>
</evidence>
<reference evidence="7" key="1">
    <citation type="submission" date="2025-08" db="UniProtKB">
        <authorList>
            <consortium name="Ensembl"/>
        </authorList>
    </citation>
    <scope>IDENTIFICATION</scope>
</reference>
<dbReference type="InterPro" id="IPR009003">
    <property type="entry name" value="Peptidase_S1_PA"/>
</dbReference>
<evidence type="ECO:0000313" key="8">
    <source>
        <dbReference type="Proteomes" id="UP000694392"/>
    </source>
</evidence>
<dbReference type="InterPro" id="IPR043504">
    <property type="entry name" value="Peptidase_S1_PA_chymotrypsin"/>
</dbReference>
<dbReference type="Proteomes" id="UP000694392">
    <property type="component" value="Unplaced"/>
</dbReference>
<dbReference type="Gene3D" id="2.40.10.10">
    <property type="entry name" value="Trypsin-like serine proteases"/>
    <property type="match status" value="1"/>
</dbReference>
<dbReference type="SUPFAM" id="SSF50494">
    <property type="entry name" value="Trypsin-like serine proteases"/>
    <property type="match status" value="1"/>
</dbReference>
<dbReference type="Pfam" id="PF00089">
    <property type="entry name" value="Trypsin"/>
    <property type="match status" value="1"/>
</dbReference>
<organism evidence="7 8">
    <name type="scientific">Sphenodon punctatus</name>
    <name type="common">Tuatara</name>
    <name type="synonym">Hatteria punctata</name>
    <dbReference type="NCBI Taxonomy" id="8508"/>
    <lineage>
        <taxon>Eukaryota</taxon>
        <taxon>Metazoa</taxon>
        <taxon>Chordata</taxon>
        <taxon>Craniata</taxon>
        <taxon>Vertebrata</taxon>
        <taxon>Euteleostomi</taxon>
        <taxon>Lepidosauria</taxon>
        <taxon>Sphenodontia</taxon>
        <taxon>Sphenodontidae</taxon>
        <taxon>Sphenodon</taxon>
    </lineage>
</organism>
<dbReference type="GeneTree" id="ENSGT01050000244883"/>
<protein>
    <recommendedName>
        <fullName evidence="6">Peptidase S1 domain-containing protein</fullName>
    </recommendedName>
</protein>
<evidence type="ECO:0000256" key="2">
    <source>
        <dbReference type="ARBA" id="ARBA00022670"/>
    </source>
</evidence>
<dbReference type="Ensembl" id="ENSSPUT00000006655.1">
    <property type="protein sequence ID" value="ENSSPUP00000006251.1"/>
    <property type="gene ID" value="ENSSPUG00000004819.1"/>
</dbReference>
<dbReference type="OMA" id="MEICAGR"/>
<accession>A0A8D0GHM9</accession>
<evidence type="ECO:0000259" key="6">
    <source>
        <dbReference type="PROSITE" id="PS50240"/>
    </source>
</evidence>
<name>A0A8D0GHM9_SPHPU</name>
<evidence type="ECO:0000256" key="5">
    <source>
        <dbReference type="ARBA" id="ARBA00023157"/>
    </source>
</evidence>
<dbReference type="PANTHER" id="PTHR24271:SF48">
    <property type="entry name" value="KALLIKREIN-14"/>
    <property type="match status" value="1"/>
</dbReference>
<evidence type="ECO:0000313" key="7">
    <source>
        <dbReference type="Ensembl" id="ENSSPUP00000006251.1"/>
    </source>
</evidence>
<keyword evidence="2" id="KW-0645">Protease</keyword>
<dbReference type="GO" id="GO:0004252">
    <property type="term" value="F:serine-type endopeptidase activity"/>
    <property type="evidence" value="ECO:0007669"/>
    <property type="project" value="InterPro"/>
</dbReference>
<keyword evidence="3" id="KW-0378">Hydrolase</keyword>
<dbReference type="GO" id="GO:0006508">
    <property type="term" value="P:proteolysis"/>
    <property type="evidence" value="ECO:0007669"/>
    <property type="project" value="UniProtKB-KW"/>
</dbReference>
<dbReference type="FunFam" id="2.40.10.10:FF:000010">
    <property type="entry name" value="Kallikrein related peptidase 11"/>
    <property type="match status" value="1"/>
</dbReference>
<dbReference type="PROSITE" id="PS00135">
    <property type="entry name" value="TRYPSIN_SER"/>
    <property type="match status" value="1"/>
</dbReference>
<dbReference type="InterPro" id="IPR033116">
    <property type="entry name" value="TRYPSIN_SER"/>
</dbReference>